<comment type="caution">
    <text evidence="1">The sequence shown here is derived from an EMBL/GenBank/DDBJ whole genome shotgun (WGS) entry which is preliminary data.</text>
</comment>
<dbReference type="Proteomes" id="UP000247476">
    <property type="component" value="Unassembled WGS sequence"/>
</dbReference>
<name>A0A2V5KCH2_9BACL</name>
<dbReference type="OrthoDB" id="2637678at2"/>
<reference evidence="1 2" key="1">
    <citation type="submission" date="2018-05" db="EMBL/GenBank/DDBJ databases">
        <title>Paenibacillus flagellatus sp. nov., isolated from selenium mineral soil.</title>
        <authorList>
            <person name="Dai X."/>
        </authorList>
    </citation>
    <scope>NUCLEOTIDE SEQUENCE [LARGE SCALE GENOMIC DNA]</scope>
    <source>
        <strain evidence="1 2">DXL2</strain>
    </source>
</reference>
<keyword evidence="2" id="KW-1185">Reference proteome</keyword>
<evidence type="ECO:0000313" key="1">
    <source>
        <dbReference type="EMBL" id="PYI55864.1"/>
    </source>
</evidence>
<gene>
    <name evidence="1" type="ORF">DLM86_09120</name>
</gene>
<sequence length="63" mass="7023">MEERRANVVPPCPICGFEMKWWFAKWKCFNCGQWNGCCGDDTGDPGGLWCEPRPGGDGDAKPD</sequence>
<organism evidence="1 2">
    <name type="scientific">Paenibacillus flagellatus</name>
    <dbReference type="NCBI Taxonomy" id="2211139"/>
    <lineage>
        <taxon>Bacteria</taxon>
        <taxon>Bacillati</taxon>
        <taxon>Bacillota</taxon>
        <taxon>Bacilli</taxon>
        <taxon>Bacillales</taxon>
        <taxon>Paenibacillaceae</taxon>
        <taxon>Paenibacillus</taxon>
    </lineage>
</organism>
<dbReference type="EMBL" id="QJVJ01000003">
    <property type="protein sequence ID" value="PYI55864.1"/>
    <property type="molecule type" value="Genomic_DNA"/>
</dbReference>
<protein>
    <submittedName>
        <fullName evidence="1">Uncharacterized protein</fullName>
    </submittedName>
</protein>
<evidence type="ECO:0000313" key="2">
    <source>
        <dbReference type="Proteomes" id="UP000247476"/>
    </source>
</evidence>
<dbReference type="AlphaFoldDB" id="A0A2V5KCH2"/>
<dbReference type="RefSeq" id="WP_110839664.1">
    <property type="nucleotide sequence ID" value="NZ_QJVJ01000003.1"/>
</dbReference>
<accession>A0A2V5KCH2</accession>
<proteinExistence type="predicted"/>